<reference evidence="7 8" key="1">
    <citation type="submission" date="2015-08" db="EMBL/GenBank/DDBJ databases">
        <authorList>
            <person name="Babu N.S."/>
            <person name="Beckwith C.J."/>
            <person name="Beseler K.G."/>
            <person name="Brison A."/>
            <person name="Carone J.V."/>
            <person name="Caskin T.P."/>
            <person name="Diamond M."/>
            <person name="Durham M.E."/>
            <person name="Foxe J.M."/>
            <person name="Go M."/>
            <person name="Henderson B.A."/>
            <person name="Jones I.B."/>
            <person name="McGettigan J.A."/>
            <person name="Micheletti S.J."/>
            <person name="Nasrallah M.E."/>
            <person name="Ortiz D."/>
            <person name="Piller C.R."/>
            <person name="Privatt S.R."/>
            <person name="Schneider S.L."/>
            <person name="Sharp S."/>
            <person name="Smith T.C."/>
            <person name="Stanton J.D."/>
            <person name="Ullery H.E."/>
            <person name="Wilson R.J."/>
            <person name="Serrano M.G."/>
            <person name="Buck G."/>
            <person name="Lee V."/>
            <person name="Wang Y."/>
            <person name="Carvalho R."/>
            <person name="Voegtly L."/>
            <person name="Shi R."/>
            <person name="Duckworth R."/>
            <person name="Johnson A."/>
            <person name="Loviza R."/>
            <person name="Walstead R."/>
            <person name="Shah Z."/>
            <person name="Kiflezghi M."/>
            <person name="Wade K."/>
            <person name="Ball S.L."/>
            <person name="Bradley K.W."/>
            <person name="Asai D.J."/>
            <person name="Bowman C.A."/>
            <person name="Russell D.A."/>
            <person name="Pope W.H."/>
            <person name="Jacobs-Sera D."/>
            <person name="Hendrix R.W."/>
            <person name="Hatfull G.F."/>
        </authorList>
    </citation>
    <scope>NUCLEOTIDE SEQUENCE [LARGE SCALE GENOMIC DNA]</scope>
    <source>
        <strain evidence="7 8">DSM 27648</strain>
    </source>
</reference>
<dbReference type="EMBL" id="CP012333">
    <property type="protein sequence ID" value="AKU94685.1"/>
    <property type="molecule type" value="Genomic_DNA"/>
</dbReference>
<dbReference type="InterPro" id="IPR013324">
    <property type="entry name" value="RNA_pol_sigma_r3/r4-like"/>
</dbReference>
<dbReference type="Gene3D" id="1.10.1740.10">
    <property type="match status" value="1"/>
</dbReference>
<evidence type="ECO:0000256" key="4">
    <source>
        <dbReference type="ARBA" id="ARBA00023163"/>
    </source>
</evidence>
<evidence type="ECO:0000259" key="6">
    <source>
        <dbReference type="Pfam" id="PF08281"/>
    </source>
</evidence>
<proteinExistence type="inferred from homology"/>
<dbReference type="Proteomes" id="UP000064967">
    <property type="component" value="Chromosome"/>
</dbReference>
<dbReference type="SUPFAM" id="SSF88946">
    <property type="entry name" value="Sigma2 domain of RNA polymerase sigma factors"/>
    <property type="match status" value="1"/>
</dbReference>
<dbReference type="InterPro" id="IPR014284">
    <property type="entry name" value="RNA_pol_sigma-70_dom"/>
</dbReference>
<dbReference type="InterPro" id="IPR013325">
    <property type="entry name" value="RNA_pol_sigma_r2"/>
</dbReference>
<dbReference type="GO" id="GO:0006352">
    <property type="term" value="P:DNA-templated transcription initiation"/>
    <property type="evidence" value="ECO:0007669"/>
    <property type="project" value="InterPro"/>
</dbReference>
<gene>
    <name evidence="7" type="ORF">AKJ09_01349</name>
</gene>
<dbReference type="RefSeq" id="WP_240488404.1">
    <property type="nucleotide sequence ID" value="NZ_CP012333.1"/>
</dbReference>
<dbReference type="InterPro" id="IPR036388">
    <property type="entry name" value="WH-like_DNA-bd_sf"/>
</dbReference>
<keyword evidence="4" id="KW-0804">Transcription</keyword>
<protein>
    <submittedName>
        <fullName evidence="7">RNA polymerase sigma factor RpoE</fullName>
    </submittedName>
</protein>
<dbReference type="Pfam" id="PF08281">
    <property type="entry name" value="Sigma70_r4_2"/>
    <property type="match status" value="1"/>
</dbReference>
<dbReference type="SUPFAM" id="SSF88659">
    <property type="entry name" value="Sigma3 and sigma4 domains of RNA polymerase sigma factors"/>
    <property type="match status" value="1"/>
</dbReference>
<dbReference type="Gene3D" id="1.10.10.10">
    <property type="entry name" value="Winged helix-like DNA-binding domain superfamily/Winged helix DNA-binding domain"/>
    <property type="match status" value="1"/>
</dbReference>
<evidence type="ECO:0000313" key="7">
    <source>
        <dbReference type="EMBL" id="AKU94685.1"/>
    </source>
</evidence>
<comment type="similarity">
    <text evidence="1">Belongs to the sigma-70 factor family. ECF subfamily.</text>
</comment>
<dbReference type="NCBIfam" id="TIGR02937">
    <property type="entry name" value="sigma70-ECF"/>
    <property type="match status" value="1"/>
</dbReference>
<dbReference type="GO" id="GO:0003677">
    <property type="term" value="F:DNA binding"/>
    <property type="evidence" value="ECO:0007669"/>
    <property type="project" value="InterPro"/>
</dbReference>
<dbReference type="InterPro" id="IPR013249">
    <property type="entry name" value="RNA_pol_sigma70_r4_t2"/>
</dbReference>
<dbReference type="InterPro" id="IPR039425">
    <property type="entry name" value="RNA_pol_sigma-70-like"/>
</dbReference>
<dbReference type="InterPro" id="IPR007627">
    <property type="entry name" value="RNA_pol_sigma70_r2"/>
</dbReference>
<dbReference type="PANTHER" id="PTHR43133">
    <property type="entry name" value="RNA POLYMERASE ECF-TYPE SIGMA FACTO"/>
    <property type="match status" value="1"/>
</dbReference>
<sequence length="193" mass="21820">MPNDNGTSVRRPLSSPLRPIDSTANLDVATIVREHGPYVHRLLRRLGVAPADVDDAFQEVFVVVHRKLDSFEGRGPIRGWVYGICIRVGARHRRRRAARHEVSGAIDELAASGPTPEGTFRTLEARRLLDSFLDKLDDDKRSVFVLYELEGLPMQDVAVLTNCALPTAYSRLRIAREVVFDAIRRFQTQKDFK</sequence>
<dbReference type="GO" id="GO:0016987">
    <property type="term" value="F:sigma factor activity"/>
    <property type="evidence" value="ECO:0007669"/>
    <property type="project" value="UniProtKB-KW"/>
</dbReference>
<organism evidence="7 8">
    <name type="scientific">Labilithrix luteola</name>
    <dbReference type="NCBI Taxonomy" id="1391654"/>
    <lineage>
        <taxon>Bacteria</taxon>
        <taxon>Pseudomonadati</taxon>
        <taxon>Myxococcota</taxon>
        <taxon>Polyangia</taxon>
        <taxon>Polyangiales</taxon>
        <taxon>Labilitrichaceae</taxon>
        <taxon>Labilithrix</taxon>
    </lineage>
</organism>
<dbReference type="KEGG" id="llu:AKJ09_01349"/>
<feature type="domain" description="RNA polymerase sigma factor 70 region 4 type 2" evidence="6">
    <location>
        <begin position="127"/>
        <end position="176"/>
    </location>
</feature>
<keyword evidence="2" id="KW-0805">Transcription regulation</keyword>
<evidence type="ECO:0000259" key="5">
    <source>
        <dbReference type="Pfam" id="PF04542"/>
    </source>
</evidence>
<dbReference type="AlphaFoldDB" id="A0A0K1PMD0"/>
<keyword evidence="3" id="KW-0731">Sigma factor</keyword>
<evidence type="ECO:0000256" key="1">
    <source>
        <dbReference type="ARBA" id="ARBA00010641"/>
    </source>
</evidence>
<dbReference type="PANTHER" id="PTHR43133:SF51">
    <property type="entry name" value="RNA POLYMERASE SIGMA FACTOR"/>
    <property type="match status" value="1"/>
</dbReference>
<evidence type="ECO:0000313" key="8">
    <source>
        <dbReference type="Proteomes" id="UP000064967"/>
    </source>
</evidence>
<accession>A0A0K1PMD0</accession>
<name>A0A0K1PMD0_9BACT</name>
<feature type="domain" description="RNA polymerase sigma-70 region 2" evidence="5">
    <location>
        <begin position="31"/>
        <end position="97"/>
    </location>
</feature>
<evidence type="ECO:0000256" key="2">
    <source>
        <dbReference type="ARBA" id="ARBA00023015"/>
    </source>
</evidence>
<evidence type="ECO:0000256" key="3">
    <source>
        <dbReference type="ARBA" id="ARBA00023082"/>
    </source>
</evidence>
<dbReference type="STRING" id="1391654.AKJ09_01349"/>
<keyword evidence="8" id="KW-1185">Reference proteome</keyword>
<dbReference type="Pfam" id="PF04542">
    <property type="entry name" value="Sigma70_r2"/>
    <property type="match status" value="1"/>
</dbReference>